<evidence type="ECO:0000259" key="2">
    <source>
        <dbReference type="Pfam" id="PF12146"/>
    </source>
</evidence>
<dbReference type="InterPro" id="IPR000073">
    <property type="entry name" value="AB_hydrolase_1"/>
</dbReference>
<sequence>MLWVAVAAVSAIAVPLAVLVYLFGPGHEDVPERLLAAPLAEEAALQAEFKHEAGTILQPGNVRVYTQYYFPKTSSPKAVVVYFHGINAHGGRLTVMYEDMLRRGYIVGALDFRGFGRSSGRLGFITDFADYVFDALTFLESTRVKFPGQKVFVLGTSMGGLILLHTLLKARPGLIDGSVLQAPPVLLAKGMRPPAFVEGFLRLAAKAVPKLPFMRPHGPRSNSKAVEKEVERSKLADPLFYGGCLRLGTALAIANALQHIQDNGHKIDAPFCLIHGEGDRVCAIEGSERFFPTAASKDKRFIKYPGGEHNVVQEPEEFVQPFLDDVAAWIEARL</sequence>
<proteinExistence type="predicted"/>
<dbReference type="Pfam" id="PF12146">
    <property type="entry name" value="Hydrolase_4"/>
    <property type="match status" value="1"/>
</dbReference>
<accession>A0A6G0XW19</accession>
<dbReference type="InterPro" id="IPR051044">
    <property type="entry name" value="MAG_DAG_Lipase"/>
</dbReference>
<dbReference type="Gene3D" id="3.40.50.1820">
    <property type="entry name" value="alpha/beta hydrolase"/>
    <property type="match status" value="1"/>
</dbReference>
<name>A0A6G0XW19_9STRA</name>
<keyword evidence="1" id="KW-1133">Transmembrane helix</keyword>
<dbReference type="InterPro" id="IPR022742">
    <property type="entry name" value="Hydrolase_4"/>
</dbReference>
<feature type="transmembrane region" description="Helical" evidence="1">
    <location>
        <begin position="6"/>
        <end position="24"/>
    </location>
</feature>
<protein>
    <recommendedName>
        <fullName evidence="2">Serine aminopeptidase S33 domain-containing protein</fullName>
    </recommendedName>
</protein>
<keyword evidence="1" id="KW-0472">Membrane</keyword>
<comment type="caution">
    <text evidence="3">The sequence shown here is derived from an EMBL/GenBank/DDBJ whole genome shotgun (WGS) entry which is preliminary data.</text>
</comment>
<feature type="domain" description="Serine aminopeptidase S33" evidence="2">
    <location>
        <begin position="75"/>
        <end position="316"/>
    </location>
</feature>
<gene>
    <name evidence="3" type="ORF">Ae201684_001054</name>
</gene>
<dbReference type="AlphaFoldDB" id="A0A6G0XW19"/>
<evidence type="ECO:0000313" key="4">
    <source>
        <dbReference type="Proteomes" id="UP000481153"/>
    </source>
</evidence>
<evidence type="ECO:0000313" key="3">
    <source>
        <dbReference type="EMBL" id="KAF0744585.1"/>
    </source>
</evidence>
<evidence type="ECO:0000256" key="1">
    <source>
        <dbReference type="SAM" id="Phobius"/>
    </source>
</evidence>
<dbReference type="PRINTS" id="PR00111">
    <property type="entry name" value="ABHYDROLASE"/>
</dbReference>
<dbReference type="EMBL" id="VJMJ01000009">
    <property type="protein sequence ID" value="KAF0744585.1"/>
    <property type="molecule type" value="Genomic_DNA"/>
</dbReference>
<dbReference type="PANTHER" id="PTHR11614">
    <property type="entry name" value="PHOSPHOLIPASE-RELATED"/>
    <property type="match status" value="1"/>
</dbReference>
<dbReference type="VEuPathDB" id="FungiDB:AeMF1_009464"/>
<dbReference type="InterPro" id="IPR029058">
    <property type="entry name" value="AB_hydrolase_fold"/>
</dbReference>
<keyword evidence="1" id="KW-0812">Transmembrane</keyword>
<dbReference type="Proteomes" id="UP000481153">
    <property type="component" value="Unassembled WGS sequence"/>
</dbReference>
<keyword evidence="4" id="KW-1185">Reference proteome</keyword>
<organism evidence="3 4">
    <name type="scientific">Aphanomyces euteiches</name>
    <dbReference type="NCBI Taxonomy" id="100861"/>
    <lineage>
        <taxon>Eukaryota</taxon>
        <taxon>Sar</taxon>
        <taxon>Stramenopiles</taxon>
        <taxon>Oomycota</taxon>
        <taxon>Saprolegniomycetes</taxon>
        <taxon>Saprolegniales</taxon>
        <taxon>Verrucalvaceae</taxon>
        <taxon>Aphanomyces</taxon>
    </lineage>
</organism>
<dbReference type="SUPFAM" id="SSF53474">
    <property type="entry name" value="alpha/beta-Hydrolases"/>
    <property type="match status" value="1"/>
</dbReference>
<reference evidence="3 4" key="1">
    <citation type="submission" date="2019-07" db="EMBL/GenBank/DDBJ databases">
        <title>Genomics analysis of Aphanomyces spp. identifies a new class of oomycete effector associated with host adaptation.</title>
        <authorList>
            <person name="Gaulin E."/>
        </authorList>
    </citation>
    <scope>NUCLEOTIDE SEQUENCE [LARGE SCALE GENOMIC DNA]</scope>
    <source>
        <strain evidence="3 4">ATCC 201684</strain>
    </source>
</reference>